<organism evidence="3 4">
    <name type="scientific">Micromonospora olivasterospora</name>
    <dbReference type="NCBI Taxonomy" id="1880"/>
    <lineage>
        <taxon>Bacteria</taxon>
        <taxon>Bacillati</taxon>
        <taxon>Actinomycetota</taxon>
        <taxon>Actinomycetes</taxon>
        <taxon>Micromonosporales</taxon>
        <taxon>Micromonosporaceae</taxon>
        <taxon>Micromonospora</taxon>
    </lineage>
</organism>
<gene>
    <name evidence="3" type="ORF">JD77_00106</name>
</gene>
<dbReference type="Gene3D" id="3.40.50.1820">
    <property type="entry name" value="alpha/beta hydrolase"/>
    <property type="match status" value="1"/>
</dbReference>
<dbReference type="AlphaFoldDB" id="A0A562I2A0"/>
<evidence type="ECO:0000259" key="2">
    <source>
        <dbReference type="Pfam" id="PF08386"/>
    </source>
</evidence>
<dbReference type="InterPro" id="IPR029058">
    <property type="entry name" value="AB_hydrolase_fold"/>
</dbReference>
<dbReference type="InterPro" id="IPR013595">
    <property type="entry name" value="Pept_S33_TAP-like_C"/>
</dbReference>
<dbReference type="OrthoDB" id="9796770at2"/>
<evidence type="ECO:0000313" key="3">
    <source>
        <dbReference type="EMBL" id="TWH65171.1"/>
    </source>
</evidence>
<name>A0A562I2A0_MICOL</name>
<evidence type="ECO:0000313" key="4">
    <source>
        <dbReference type="Proteomes" id="UP000319825"/>
    </source>
</evidence>
<sequence length="220" mass="22956">MAVDDGTGVGDSTSTATTVHNDCVGIVTRRQTERLTPPHRAATQAGARGAETPTEGGLRPAGRGAKVGALRPVSPAAGPGSAGVEVARHGRQRRRLQRIWSGEATAADWTAITPFTHGRWDAASQSHVAREASQRNAEAAAVYYSAGALDPEAVRSAAARLRARVLLVAGEYDVALPPKCAAGYAGLFPHAELAVQPGAGHHPWLDDAEGFLRTMAGFLR</sequence>
<dbReference type="Pfam" id="PF08386">
    <property type="entry name" value="Abhydrolase_4"/>
    <property type="match status" value="1"/>
</dbReference>
<reference evidence="3 4" key="1">
    <citation type="submission" date="2019-07" db="EMBL/GenBank/DDBJ databases">
        <title>R&amp;d 2014.</title>
        <authorList>
            <person name="Klenk H.-P."/>
        </authorList>
    </citation>
    <scope>NUCLEOTIDE SEQUENCE [LARGE SCALE GENOMIC DNA]</scope>
    <source>
        <strain evidence="3 4">DSM 43868</strain>
    </source>
</reference>
<proteinExistence type="predicted"/>
<dbReference type="SUPFAM" id="SSF53474">
    <property type="entry name" value="alpha/beta-Hydrolases"/>
    <property type="match status" value="1"/>
</dbReference>
<dbReference type="Proteomes" id="UP000319825">
    <property type="component" value="Unassembled WGS sequence"/>
</dbReference>
<feature type="region of interest" description="Disordered" evidence="1">
    <location>
        <begin position="28"/>
        <end position="89"/>
    </location>
</feature>
<dbReference type="EMBL" id="VLKE01000001">
    <property type="protein sequence ID" value="TWH65171.1"/>
    <property type="molecule type" value="Genomic_DNA"/>
</dbReference>
<accession>A0A562I2A0</accession>
<keyword evidence="4" id="KW-1185">Reference proteome</keyword>
<evidence type="ECO:0000256" key="1">
    <source>
        <dbReference type="SAM" id="MobiDB-lite"/>
    </source>
</evidence>
<comment type="caution">
    <text evidence="3">The sequence shown here is derived from an EMBL/GenBank/DDBJ whole genome shotgun (WGS) entry which is preliminary data.</text>
</comment>
<feature type="domain" description="Peptidase S33 tripeptidyl aminopeptidase-like C-terminal" evidence="2">
    <location>
        <begin position="157"/>
        <end position="206"/>
    </location>
</feature>
<protein>
    <submittedName>
        <fullName evidence="3">TAP-like protein</fullName>
    </submittedName>
</protein>